<organism evidence="9 10">
    <name type="scientific">Striga asiatica</name>
    <name type="common">Asiatic witchweed</name>
    <name type="synonym">Buchnera asiatica</name>
    <dbReference type="NCBI Taxonomy" id="4170"/>
    <lineage>
        <taxon>Eukaryota</taxon>
        <taxon>Viridiplantae</taxon>
        <taxon>Streptophyta</taxon>
        <taxon>Embryophyta</taxon>
        <taxon>Tracheophyta</taxon>
        <taxon>Spermatophyta</taxon>
        <taxon>Magnoliopsida</taxon>
        <taxon>eudicotyledons</taxon>
        <taxon>Gunneridae</taxon>
        <taxon>Pentapetalae</taxon>
        <taxon>asterids</taxon>
        <taxon>lamiids</taxon>
        <taxon>Lamiales</taxon>
        <taxon>Orobanchaceae</taxon>
        <taxon>Buchnereae</taxon>
        <taxon>Striga</taxon>
    </lineage>
</organism>
<comment type="caution">
    <text evidence="9">The sequence shown here is derived from an EMBL/GenBank/DDBJ whole genome shotgun (WGS) entry which is preliminary data.</text>
</comment>
<dbReference type="GO" id="GO:0003677">
    <property type="term" value="F:DNA binding"/>
    <property type="evidence" value="ECO:0007669"/>
    <property type="project" value="UniProtKB-KW"/>
</dbReference>
<dbReference type="AlphaFoldDB" id="A0A5A7R0J7"/>
<dbReference type="FunFam" id="2.170.150.80:FF:000002">
    <property type="entry name" value="Nac domain-containing protein 86"/>
    <property type="match status" value="1"/>
</dbReference>
<feature type="coiled-coil region" evidence="6">
    <location>
        <begin position="298"/>
        <end position="332"/>
    </location>
</feature>
<evidence type="ECO:0000313" key="10">
    <source>
        <dbReference type="Proteomes" id="UP000325081"/>
    </source>
</evidence>
<dbReference type="InterPro" id="IPR003441">
    <property type="entry name" value="NAC-dom"/>
</dbReference>
<evidence type="ECO:0000313" key="9">
    <source>
        <dbReference type="EMBL" id="GER51243.1"/>
    </source>
</evidence>
<keyword evidence="2" id="KW-0805">Transcription regulation</keyword>
<evidence type="ECO:0000259" key="8">
    <source>
        <dbReference type="PROSITE" id="PS51005"/>
    </source>
</evidence>
<dbReference type="OrthoDB" id="777252at2759"/>
<sequence>MGQEVVVVAPAGLGAPPPTSLAPGFRFHPTDEELVRYYLRRKACRKPFRFQAVTEIDVYKSEPWELAEYSSLKTRDLEWYFFSPVDRKYGNGSRLNRATGKGYWKATGKDRAVRHKSQTIGMKKTLVFHSGRAPDGKRTNWVMHEYRLCDSELESAGVTQGSPPLTIAPPQIDNNQIGSHSLPFACKRERSEDHEIEPLSLSQSKRSKSKQDDPNSSHANGSEESTTTSQDQMMMTTNFSCKLLEFPLLEPIEPKENNNNNNIISKNNKNSNSNPVNALTFDSSNLEKSVPPGYLKFISNLENEILNVSMERETLKIEVMRAQAMINILQSQEPSICMALSTVAKKKSSSSLLAPGFRFHPTDEELVRYYLRRKVCGKGFRFDAISDVDIYKAEPWDLPSMRLLNSSPNRLRLRLSYITGLEHSFRWLCFGLAMACPDKGYWKLHRHSLDAIGFSKLKTRDLEWYFFSVLDKKYGNGARTNRATEKGYWKTTGKDRAVYHKTQIVGMKKTLVYHIGRAPKGQRTNWVMHEYRLADLELVKAGIIQDAFVLCRVFQKSGSGPKNGEQYGAPFVDEEWENDELEFFPNAEVVEEVDFGDDAYVDGDDVQQILASSDVPYDVSPPLNPQSANGKLDLQTAESVNDTPKPLLTASEQYSEFEQQHEMDAMAVKHENLGESSKSHDPSDDLLDYLLDEPFVDAPDGLPYSNGGFLEANDLTNPVDNDTSAFDMLEEYLTFFDANDNSTEQFVFDPSLMLGTEDLVSGRALVPTEDLNGGTEQSGLQNGFLVNDNNGIELPSSNKLDSAKYDSDVQYPFFKKASQMLSGISAPPAFASEFPSKDAVLRLNSLSQPSSSVRVTAGMIQIRNLSSSDRSQPLSKSQTSNIVLSFGFSLESSLSVLQVSVLSDAFHYNGSPYWKGQVDFAIELKNFPRSTLGRTDKKRQGYCQIGNIWKRVTEDNGKENLGFIGEVATKEDKELGTIEVKVSCWAKGN</sequence>
<gene>
    <name evidence="9" type="ORF">STAS_28616</name>
</gene>
<evidence type="ECO:0000256" key="2">
    <source>
        <dbReference type="ARBA" id="ARBA00023015"/>
    </source>
</evidence>
<feature type="region of interest" description="Disordered" evidence="7">
    <location>
        <begin position="252"/>
        <end position="275"/>
    </location>
</feature>
<keyword evidence="3" id="KW-0238">DNA-binding</keyword>
<dbReference type="Gene3D" id="2.170.150.80">
    <property type="entry name" value="NAC domain"/>
    <property type="match status" value="2"/>
</dbReference>
<dbReference type="GO" id="GO:0006355">
    <property type="term" value="P:regulation of DNA-templated transcription"/>
    <property type="evidence" value="ECO:0007669"/>
    <property type="project" value="InterPro"/>
</dbReference>
<dbReference type="Proteomes" id="UP000325081">
    <property type="component" value="Unassembled WGS sequence"/>
</dbReference>
<evidence type="ECO:0000256" key="6">
    <source>
        <dbReference type="SAM" id="Coils"/>
    </source>
</evidence>
<accession>A0A5A7R0J7</accession>
<dbReference type="PANTHER" id="PTHR31744:SF210">
    <property type="entry name" value="NAC DOMAIN-CONTAINING PROTEIN 86-LIKE"/>
    <property type="match status" value="1"/>
</dbReference>
<dbReference type="PROSITE" id="PS51005">
    <property type="entry name" value="NAC"/>
    <property type="match status" value="2"/>
</dbReference>
<keyword evidence="6" id="KW-0175">Coiled coil</keyword>
<dbReference type="Pfam" id="PF02365">
    <property type="entry name" value="NAM"/>
    <property type="match status" value="3"/>
</dbReference>
<keyword evidence="4" id="KW-0804">Transcription</keyword>
<dbReference type="SUPFAM" id="SSF101941">
    <property type="entry name" value="NAC domain"/>
    <property type="match status" value="3"/>
</dbReference>
<dbReference type="EMBL" id="BKCP01009626">
    <property type="protein sequence ID" value="GER51243.1"/>
    <property type="molecule type" value="Genomic_DNA"/>
</dbReference>
<dbReference type="PANTHER" id="PTHR31744">
    <property type="entry name" value="PROTEIN CUP-SHAPED COTYLEDON 2-RELATED"/>
    <property type="match status" value="1"/>
</dbReference>
<comment type="subcellular location">
    <subcellularLocation>
        <location evidence="1">Nucleus</location>
    </subcellularLocation>
</comment>
<feature type="compositionally biased region" description="Basic and acidic residues" evidence="7">
    <location>
        <begin position="186"/>
        <end position="197"/>
    </location>
</feature>
<reference evidence="10" key="1">
    <citation type="journal article" date="2019" name="Curr. Biol.">
        <title>Genome Sequence of Striga asiatica Provides Insight into the Evolution of Plant Parasitism.</title>
        <authorList>
            <person name="Yoshida S."/>
            <person name="Kim S."/>
            <person name="Wafula E.K."/>
            <person name="Tanskanen J."/>
            <person name="Kim Y.M."/>
            <person name="Honaas L."/>
            <person name="Yang Z."/>
            <person name="Spallek T."/>
            <person name="Conn C.E."/>
            <person name="Ichihashi Y."/>
            <person name="Cheong K."/>
            <person name="Cui S."/>
            <person name="Der J.P."/>
            <person name="Gundlach H."/>
            <person name="Jiao Y."/>
            <person name="Hori C."/>
            <person name="Ishida J.K."/>
            <person name="Kasahara H."/>
            <person name="Kiba T."/>
            <person name="Kim M.S."/>
            <person name="Koo N."/>
            <person name="Laohavisit A."/>
            <person name="Lee Y.H."/>
            <person name="Lumba S."/>
            <person name="McCourt P."/>
            <person name="Mortimer J.C."/>
            <person name="Mutuku J.M."/>
            <person name="Nomura T."/>
            <person name="Sasaki-Sekimoto Y."/>
            <person name="Seto Y."/>
            <person name="Wang Y."/>
            <person name="Wakatake T."/>
            <person name="Sakakibara H."/>
            <person name="Demura T."/>
            <person name="Yamaguchi S."/>
            <person name="Yoneyama K."/>
            <person name="Manabe R.I."/>
            <person name="Nelson D.C."/>
            <person name="Schulman A.H."/>
            <person name="Timko M.P."/>
            <person name="dePamphilis C.W."/>
            <person name="Choi D."/>
            <person name="Shirasu K."/>
        </authorList>
    </citation>
    <scope>NUCLEOTIDE SEQUENCE [LARGE SCALE GENOMIC DNA]</scope>
    <source>
        <strain evidence="10">cv. UVA1</strain>
    </source>
</reference>
<evidence type="ECO:0000256" key="3">
    <source>
        <dbReference type="ARBA" id="ARBA00023125"/>
    </source>
</evidence>
<evidence type="ECO:0000256" key="7">
    <source>
        <dbReference type="SAM" id="MobiDB-lite"/>
    </source>
</evidence>
<feature type="domain" description="NAC" evidence="8">
    <location>
        <begin position="21"/>
        <end position="171"/>
    </location>
</feature>
<dbReference type="GO" id="GO:0005634">
    <property type="term" value="C:nucleus"/>
    <property type="evidence" value="ECO:0007669"/>
    <property type="project" value="UniProtKB-SubCell"/>
</dbReference>
<feature type="domain" description="NAC" evidence="8">
    <location>
        <begin position="353"/>
        <end position="556"/>
    </location>
</feature>
<keyword evidence="5" id="KW-0539">Nucleus</keyword>
<evidence type="ECO:0000256" key="4">
    <source>
        <dbReference type="ARBA" id="ARBA00023163"/>
    </source>
</evidence>
<feature type="region of interest" description="Disordered" evidence="7">
    <location>
        <begin position="155"/>
        <end position="232"/>
    </location>
</feature>
<evidence type="ECO:0000256" key="5">
    <source>
        <dbReference type="ARBA" id="ARBA00023242"/>
    </source>
</evidence>
<name>A0A5A7R0J7_STRAF</name>
<dbReference type="InterPro" id="IPR036093">
    <property type="entry name" value="NAC_dom_sf"/>
</dbReference>
<proteinExistence type="predicted"/>
<evidence type="ECO:0000256" key="1">
    <source>
        <dbReference type="ARBA" id="ARBA00004123"/>
    </source>
</evidence>
<protein>
    <submittedName>
        <fullName evidence="9">NAC domain-containing protein 78</fullName>
    </submittedName>
</protein>
<keyword evidence="10" id="KW-1185">Reference proteome</keyword>